<reference evidence="1" key="1">
    <citation type="submission" date="2020-05" db="EMBL/GenBank/DDBJ databases">
        <authorList>
            <person name="Chiriac C."/>
            <person name="Salcher M."/>
            <person name="Ghai R."/>
            <person name="Kavagutti S V."/>
        </authorList>
    </citation>
    <scope>NUCLEOTIDE SEQUENCE</scope>
</reference>
<dbReference type="EMBL" id="LR797503">
    <property type="protein sequence ID" value="CAB4221333.1"/>
    <property type="molecule type" value="Genomic_DNA"/>
</dbReference>
<proteinExistence type="predicted"/>
<gene>
    <name evidence="1" type="ORF">UFOVP1636_253</name>
</gene>
<evidence type="ECO:0000313" key="1">
    <source>
        <dbReference type="EMBL" id="CAB4221333.1"/>
    </source>
</evidence>
<organism evidence="1">
    <name type="scientific">uncultured Caudovirales phage</name>
    <dbReference type="NCBI Taxonomy" id="2100421"/>
    <lineage>
        <taxon>Viruses</taxon>
        <taxon>Duplodnaviria</taxon>
        <taxon>Heunggongvirae</taxon>
        <taxon>Uroviricota</taxon>
        <taxon>Caudoviricetes</taxon>
        <taxon>Peduoviridae</taxon>
        <taxon>Maltschvirus</taxon>
        <taxon>Maltschvirus maltsch</taxon>
    </lineage>
</organism>
<accession>A0A6J5T0N5</accession>
<name>A0A6J5T0N5_9CAUD</name>
<protein>
    <submittedName>
        <fullName evidence="1">Uncharacterized protein</fullName>
    </submittedName>
</protein>
<sequence length="240" mass="27567">MIRTVFLITSAINTKFGVYSKEERLKQTLDTIASVKKFVPDARIFLLEMAGITLSETQLSALSSEVESVLDFTADPDVVGLYNSTDNWDVVKNVTEVMCFNKALKRLYIDVSKFENVDRIFKLSGRYLLNDQFDLSYYDSYKVQNQIVVGASRDSQFPYELTLIKRQYMSRLWSWPTSLTNEIINVYDRSLVYMGERLANRGYADIEHVLYKFLDSDKLLEKQVLGVQGNISPNGIAVRD</sequence>